<evidence type="ECO:0000256" key="1">
    <source>
        <dbReference type="SAM" id="Phobius"/>
    </source>
</evidence>
<proteinExistence type="predicted"/>
<feature type="transmembrane region" description="Helical" evidence="1">
    <location>
        <begin position="220"/>
        <end position="239"/>
    </location>
</feature>
<reference evidence="3" key="1">
    <citation type="submission" date="2015-08" db="UniProtKB">
        <authorList>
            <consortium name="WormBaseParasite"/>
        </authorList>
    </citation>
    <scope>IDENTIFICATION</scope>
</reference>
<name>A0A0K0EMR0_STRER</name>
<dbReference type="Proteomes" id="UP000035681">
    <property type="component" value="Unplaced"/>
</dbReference>
<keyword evidence="1" id="KW-1133">Transmembrane helix</keyword>
<evidence type="ECO:0000313" key="2">
    <source>
        <dbReference type="Proteomes" id="UP000035681"/>
    </source>
</evidence>
<dbReference type="AlphaFoldDB" id="A0A0K0EMR0"/>
<keyword evidence="1" id="KW-0812">Transmembrane</keyword>
<dbReference type="WBParaSite" id="SSTP_0001075200.1">
    <property type="protein sequence ID" value="SSTP_0001075200.1"/>
    <property type="gene ID" value="SSTP_0001075200"/>
</dbReference>
<feature type="transmembrane region" description="Helical" evidence="1">
    <location>
        <begin position="134"/>
        <end position="158"/>
    </location>
</feature>
<protein>
    <submittedName>
        <fullName evidence="3">Neuronal membrane glycoprotein M6-b</fullName>
    </submittedName>
</protein>
<sequence length="273" mass="32089">MNNQIISEKGFRLRAPFWPHAVIFFGFFEFFITTYIMTICWKFYTIAANILPTMFVIFQNTVKSKQLAGGSDFTWTIEMENELLSYQNSLIYVYVVSVFVILLTMVYVSSQFVSVEYNNDPDKTYPYCMDHKNISIVCAVFLIIFILINFLLITNLWVSCAKPYALFQEKYNNAIHEESLWDSIVEKYNCINDEDKEVHKSERCDTIVSKTVMPQIWLDIMFYSYGILHLIALIIFGFINQNCNTMDKIIDEEEINDVKTILLDKDFNHIHKC</sequence>
<dbReference type="WBParaSite" id="TCONS_00014416.p1">
    <property type="protein sequence ID" value="TCONS_00014416.p1"/>
    <property type="gene ID" value="XLOC_009625"/>
</dbReference>
<feature type="transmembrane region" description="Helical" evidence="1">
    <location>
        <begin position="21"/>
        <end position="44"/>
    </location>
</feature>
<organism evidence="3">
    <name type="scientific">Strongyloides stercoralis</name>
    <name type="common">Threadworm</name>
    <dbReference type="NCBI Taxonomy" id="6248"/>
    <lineage>
        <taxon>Eukaryota</taxon>
        <taxon>Metazoa</taxon>
        <taxon>Ecdysozoa</taxon>
        <taxon>Nematoda</taxon>
        <taxon>Chromadorea</taxon>
        <taxon>Rhabditida</taxon>
        <taxon>Tylenchina</taxon>
        <taxon>Panagrolaimomorpha</taxon>
        <taxon>Strongyloidoidea</taxon>
        <taxon>Strongyloididae</taxon>
        <taxon>Strongyloides</taxon>
    </lineage>
</organism>
<accession>A0A0K0EMR0</accession>
<feature type="transmembrane region" description="Helical" evidence="1">
    <location>
        <begin position="91"/>
        <end position="113"/>
    </location>
</feature>
<keyword evidence="1" id="KW-0472">Membrane</keyword>
<keyword evidence="2" id="KW-1185">Reference proteome</keyword>
<evidence type="ECO:0000313" key="3">
    <source>
        <dbReference type="WBParaSite" id="SSTP_0001075200.1"/>
    </source>
</evidence>